<protein>
    <recommendedName>
        <fullName evidence="3">General secretion pathway GspH domain-containing protein</fullName>
    </recommendedName>
</protein>
<proteinExistence type="predicted"/>
<comment type="caution">
    <text evidence="2">The sequence shown here is derived from an EMBL/GenBank/DDBJ whole genome shotgun (WGS) entry which is preliminary data.</text>
</comment>
<dbReference type="Pfam" id="PF07963">
    <property type="entry name" value="N_methyl"/>
    <property type="match status" value="1"/>
</dbReference>
<accession>A0A0F9WF07</accession>
<keyword evidence="1" id="KW-0812">Transmembrane</keyword>
<reference evidence="2" key="1">
    <citation type="journal article" date="2015" name="Nature">
        <title>Complex archaea that bridge the gap between prokaryotes and eukaryotes.</title>
        <authorList>
            <person name="Spang A."/>
            <person name="Saw J.H."/>
            <person name="Jorgensen S.L."/>
            <person name="Zaremba-Niedzwiedzka K."/>
            <person name="Martijn J."/>
            <person name="Lind A.E."/>
            <person name="van Eijk R."/>
            <person name="Schleper C."/>
            <person name="Guy L."/>
            <person name="Ettema T.J."/>
        </authorList>
    </citation>
    <scope>NUCLEOTIDE SEQUENCE</scope>
</reference>
<dbReference type="InterPro" id="IPR012902">
    <property type="entry name" value="N_methyl_site"/>
</dbReference>
<evidence type="ECO:0008006" key="3">
    <source>
        <dbReference type="Google" id="ProtNLM"/>
    </source>
</evidence>
<keyword evidence="1" id="KW-0472">Membrane</keyword>
<dbReference type="SUPFAM" id="SSF54523">
    <property type="entry name" value="Pili subunits"/>
    <property type="match status" value="1"/>
</dbReference>
<dbReference type="EMBL" id="LAZR01000003">
    <property type="protein sequence ID" value="KKO11063.1"/>
    <property type="molecule type" value="Genomic_DNA"/>
</dbReference>
<dbReference type="PANTHER" id="PTHR30093">
    <property type="entry name" value="GENERAL SECRETION PATHWAY PROTEIN G"/>
    <property type="match status" value="1"/>
</dbReference>
<name>A0A0F9WF07_9ZZZZ</name>
<dbReference type="NCBIfam" id="TIGR02532">
    <property type="entry name" value="IV_pilin_GFxxxE"/>
    <property type="match status" value="1"/>
</dbReference>
<dbReference type="InterPro" id="IPR045584">
    <property type="entry name" value="Pilin-like"/>
</dbReference>
<dbReference type="Gene3D" id="3.30.700.10">
    <property type="entry name" value="Glycoprotein, Type 4 Pilin"/>
    <property type="match status" value="1"/>
</dbReference>
<evidence type="ECO:0000313" key="2">
    <source>
        <dbReference type="EMBL" id="KKO11063.1"/>
    </source>
</evidence>
<sequence length="291" mass="32170">MNRRGFTLTEMLLALGVIGVLFSILVPSFLSAMAVGRRTVCATNLRQIDVAFRARALAISGAAVIRPFPERTEWPSVPYDTVPNTEMFLCPDQPEPLESTPPVYELYTRVDDLFIPFAPTPGRCIVNDRDDYMEYRFESGGGIVDYNDVVFHVTKTKPPIATFMPDGDGGPFRGVGQMSLYVNGEIVTGWEDFSDLATGKQLIMVGEDMTSYGINAQARHIRVSERKVIVLDYDHLIANHTEDVSLGLAAGARHLGKLNVLLGVGAVCTYLPDEVDPQRHPQLWTPDNILP</sequence>
<dbReference type="PANTHER" id="PTHR30093:SF2">
    <property type="entry name" value="TYPE II SECRETION SYSTEM PROTEIN H"/>
    <property type="match status" value="1"/>
</dbReference>
<dbReference type="AlphaFoldDB" id="A0A0F9WF07"/>
<gene>
    <name evidence="2" type="ORF">LCGC14_0015390</name>
</gene>
<evidence type="ECO:0000256" key="1">
    <source>
        <dbReference type="SAM" id="Phobius"/>
    </source>
</evidence>
<keyword evidence="1" id="KW-1133">Transmembrane helix</keyword>
<feature type="transmembrane region" description="Helical" evidence="1">
    <location>
        <begin position="12"/>
        <end position="35"/>
    </location>
</feature>
<organism evidence="2">
    <name type="scientific">marine sediment metagenome</name>
    <dbReference type="NCBI Taxonomy" id="412755"/>
    <lineage>
        <taxon>unclassified sequences</taxon>
        <taxon>metagenomes</taxon>
        <taxon>ecological metagenomes</taxon>
    </lineage>
</organism>